<comment type="subcellular location">
    <subcellularLocation>
        <location evidence="1">Membrane</location>
        <topology evidence="1">Multi-pass membrane protein</topology>
    </subcellularLocation>
</comment>
<evidence type="ECO:0000256" key="11">
    <source>
        <dbReference type="ARBA" id="ARBA00023201"/>
    </source>
</evidence>
<evidence type="ECO:0000256" key="12">
    <source>
        <dbReference type="ARBA" id="ARBA00023303"/>
    </source>
</evidence>
<dbReference type="Proteomes" id="UP000038045">
    <property type="component" value="Unplaced"/>
</dbReference>
<evidence type="ECO:0000256" key="8">
    <source>
        <dbReference type="ARBA" id="ARBA00023065"/>
    </source>
</evidence>
<evidence type="ECO:0000313" key="15">
    <source>
        <dbReference type="Proteomes" id="UP000038045"/>
    </source>
</evidence>
<keyword evidence="11 13" id="KW-0739">Sodium transport</keyword>
<dbReference type="GO" id="GO:0005886">
    <property type="term" value="C:plasma membrane"/>
    <property type="evidence" value="ECO:0007669"/>
    <property type="project" value="TreeGrafter"/>
</dbReference>
<dbReference type="GO" id="GO:0015280">
    <property type="term" value="F:ligand-gated sodium channel activity"/>
    <property type="evidence" value="ECO:0007669"/>
    <property type="project" value="TreeGrafter"/>
</dbReference>
<organism evidence="15 16">
    <name type="scientific">Parastrongyloides trichosuri</name>
    <name type="common">Possum-specific nematode worm</name>
    <dbReference type="NCBI Taxonomy" id="131310"/>
    <lineage>
        <taxon>Eukaryota</taxon>
        <taxon>Metazoa</taxon>
        <taxon>Ecdysozoa</taxon>
        <taxon>Nematoda</taxon>
        <taxon>Chromadorea</taxon>
        <taxon>Rhabditida</taxon>
        <taxon>Tylenchina</taxon>
        <taxon>Panagrolaimomorpha</taxon>
        <taxon>Strongyloidoidea</taxon>
        <taxon>Strongyloididae</taxon>
        <taxon>Parastrongyloides</taxon>
    </lineage>
</organism>
<dbReference type="AlphaFoldDB" id="A0A0N4ZJG8"/>
<evidence type="ECO:0000256" key="10">
    <source>
        <dbReference type="ARBA" id="ARBA00023180"/>
    </source>
</evidence>
<keyword evidence="15" id="KW-1185">Reference proteome</keyword>
<accession>A0A0N4ZJG8</accession>
<evidence type="ECO:0000313" key="16">
    <source>
        <dbReference type="WBParaSite" id="PTRK_0000810900.1"/>
    </source>
</evidence>
<evidence type="ECO:0000256" key="13">
    <source>
        <dbReference type="RuleBase" id="RU000679"/>
    </source>
</evidence>
<feature type="transmembrane region" description="Helical" evidence="14">
    <location>
        <begin position="68"/>
        <end position="90"/>
    </location>
</feature>
<protein>
    <submittedName>
        <fullName evidence="16">Acid-sensing ion channel 1-like</fullName>
    </submittedName>
</protein>
<evidence type="ECO:0000256" key="4">
    <source>
        <dbReference type="ARBA" id="ARBA00022461"/>
    </source>
</evidence>
<dbReference type="InterPro" id="IPR001873">
    <property type="entry name" value="ENaC"/>
</dbReference>
<dbReference type="WBParaSite" id="PTRK_0000810900.1">
    <property type="protein sequence ID" value="PTRK_0000810900.1"/>
    <property type="gene ID" value="PTRK_0000810900"/>
</dbReference>
<keyword evidence="5 13" id="KW-0812">Transmembrane</keyword>
<keyword evidence="7" id="KW-0915">Sodium</keyword>
<keyword evidence="9 14" id="KW-0472">Membrane</keyword>
<keyword evidence="10" id="KW-0325">Glycoprotein</keyword>
<evidence type="ECO:0000256" key="3">
    <source>
        <dbReference type="ARBA" id="ARBA00022448"/>
    </source>
</evidence>
<name>A0A0N4ZJG8_PARTI</name>
<keyword evidence="4 13" id="KW-0894">Sodium channel</keyword>
<comment type="similarity">
    <text evidence="2 13">Belongs to the amiloride-sensitive sodium channel (TC 1.A.6) family.</text>
</comment>
<proteinExistence type="inferred from homology"/>
<keyword evidence="6 14" id="KW-1133">Transmembrane helix</keyword>
<dbReference type="PANTHER" id="PTHR11690">
    <property type="entry name" value="AMILORIDE-SENSITIVE SODIUM CHANNEL-RELATED"/>
    <property type="match status" value="1"/>
</dbReference>
<feature type="transmembrane region" description="Helical" evidence="14">
    <location>
        <begin position="443"/>
        <end position="465"/>
    </location>
</feature>
<dbReference type="Gene3D" id="1.10.287.770">
    <property type="entry name" value="YojJ-like"/>
    <property type="match status" value="1"/>
</dbReference>
<evidence type="ECO:0000256" key="9">
    <source>
        <dbReference type="ARBA" id="ARBA00023136"/>
    </source>
</evidence>
<evidence type="ECO:0000256" key="5">
    <source>
        <dbReference type="ARBA" id="ARBA00022692"/>
    </source>
</evidence>
<dbReference type="PRINTS" id="PR01078">
    <property type="entry name" value="AMINACHANNEL"/>
</dbReference>
<keyword evidence="3 13" id="KW-0813">Transport</keyword>
<evidence type="ECO:0000256" key="2">
    <source>
        <dbReference type="ARBA" id="ARBA00007193"/>
    </source>
</evidence>
<evidence type="ECO:0000256" key="7">
    <source>
        <dbReference type="ARBA" id="ARBA00023053"/>
    </source>
</evidence>
<keyword evidence="12 13" id="KW-0407">Ion channel</keyword>
<dbReference type="PANTHER" id="PTHR11690:SF1">
    <property type="entry name" value="DEGENERIN LIKE"/>
    <property type="match status" value="1"/>
</dbReference>
<evidence type="ECO:0000256" key="14">
    <source>
        <dbReference type="SAM" id="Phobius"/>
    </source>
</evidence>
<dbReference type="Pfam" id="PF00858">
    <property type="entry name" value="ASC"/>
    <property type="match status" value="1"/>
</dbReference>
<reference evidence="16" key="1">
    <citation type="submission" date="2017-02" db="UniProtKB">
        <authorList>
            <consortium name="WormBaseParasite"/>
        </authorList>
    </citation>
    <scope>IDENTIFICATION</scope>
</reference>
<sequence>MPEIEFIENNADDLLGTCKCHDSKYKKLETNDDAICHCFNQSDKYPSWMFEVHGLSQALLSKSLRRRVIFWIVLFCGVSLCVIMTTLVIVEYLNGQTATSTTIKIASSMQLPAVTICPKTGDAFNFSGLYDELTNVYPNISIPESKNIILYFLAGQGFENMDEITKFNRSYLDYLDIQYKNWSRNYTTEEFFLYITNKYGMKCEEFFYECSFYGKNVDCCKDIFRPRVVMKRGLCFQSRPGLNQTEVDDLGKLTIHIKKPPTATNLDGDKQKQIVAFVTDNFDYVTTSQKFYLSEDTFNRLYITARKIELIKHENDCSDKIQGVNSLCIVKQWLLTNVIALQNCTLGYLKDIPGMEKYSICNVSTIVNFYSDIIQYMRPISLDSEKCIPGCHRWEYTLTLQQGNTLKKFDNYSFSLDVTYFSLQYQKITEVYTTSIPAFMSQIGGQFGFCLGFSIITIIQIFFYLQEQILIIFFGVDNAKKLKEFFKRILIFEKHKIPDSTHKKNNVVISYLTR</sequence>
<keyword evidence="8 13" id="KW-0406">Ion transport</keyword>
<evidence type="ECO:0000256" key="6">
    <source>
        <dbReference type="ARBA" id="ARBA00022989"/>
    </source>
</evidence>
<evidence type="ECO:0000256" key="1">
    <source>
        <dbReference type="ARBA" id="ARBA00004141"/>
    </source>
</evidence>